<comment type="function">
    <text evidence="1">The lipid II isoglutaminyl synthase complex catalyzes the formation of alpha-D-isoglutamine in the cell wall lipid II stem peptide. The MurT subunit catalyzes the ATP-dependent amidation of D-glutamate residue of lipid II, converting it to an isoglutamine residue.</text>
</comment>
<evidence type="ECO:0000256" key="1">
    <source>
        <dbReference type="HAMAP-Rule" id="MF_02214"/>
    </source>
</evidence>
<reference evidence="4 5" key="1">
    <citation type="submission" date="2018-11" db="EMBL/GenBank/DDBJ databases">
        <title>Genomes From Bacteria Associated with the Canine Oral Cavity: a Test Case for Automated Genome-Based Taxonomic Assignment.</title>
        <authorList>
            <person name="Coil D.A."/>
            <person name="Jospin G."/>
            <person name="Darling A.E."/>
            <person name="Wallis C."/>
            <person name="Davis I.J."/>
            <person name="Harris S."/>
            <person name="Eisen J.A."/>
            <person name="Holcombe L.J."/>
            <person name="O'Flynn C."/>
        </authorList>
    </citation>
    <scope>NUCLEOTIDE SEQUENCE [LARGE SCALE GENOMIC DNA]</scope>
    <source>
        <strain evidence="4 5">OH2822_COT-296</strain>
    </source>
</reference>
<dbReference type="Pfam" id="PF08245">
    <property type="entry name" value="Mur_ligase_M"/>
    <property type="match status" value="1"/>
</dbReference>
<comment type="subunit">
    <text evidence="1">Forms a heterodimer with GatD.</text>
</comment>
<dbReference type="EMBL" id="RQYT01000024">
    <property type="protein sequence ID" value="RRD49022.1"/>
    <property type="molecule type" value="Genomic_DNA"/>
</dbReference>
<keyword evidence="1 4" id="KW-0436">Ligase</keyword>
<accession>A0A3P1WQZ0</accession>
<feature type="domain" description="Mur ligase central" evidence="2">
    <location>
        <begin position="58"/>
        <end position="263"/>
    </location>
</feature>
<feature type="active site" evidence="1">
    <location>
        <position position="338"/>
    </location>
</feature>
<dbReference type="GO" id="GO:0005524">
    <property type="term" value="F:ATP binding"/>
    <property type="evidence" value="ECO:0007669"/>
    <property type="project" value="UniProtKB-UniRule"/>
</dbReference>
<comment type="catalytic activity">
    <reaction evidence="1">
        <text>beta-D-GlcNAc-(1-&gt;4)-Mur2Ac(oyl-L-Ala-gamma-D-Glu-L-Lys-D-Ala-D-Ala)-di-trans,octa-cis-undecaprenyl diphosphate + ATP = beta-D-GlcNAc-(1-&gt;4)-Mur2Ac(oyl-L-Ala-gamma-D-O-P-Glu-L-Lys-D-Ala-D-Ala)-di-trans,octa-cis-undecaprenyl diphosphate + ADP</text>
        <dbReference type="Rhea" id="RHEA:59488"/>
        <dbReference type="ChEBI" id="CHEBI:30616"/>
        <dbReference type="ChEBI" id="CHEBI:60033"/>
        <dbReference type="ChEBI" id="CHEBI:143132"/>
        <dbReference type="ChEBI" id="CHEBI:456216"/>
    </reaction>
</comment>
<protein>
    <recommendedName>
        <fullName evidence="1">Lipid II isoglutaminyl synthase (glutamine-hydrolyzing) subunit MurT</fullName>
        <ecNumber evidence="1">6.3.5.13</ecNumber>
    </recommendedName>
</protein>
<dbReference type="InterPro" id="IPR043703">
    <property type="entry name" value="Lipid_II_synth_MurT"/>
</dbReference>
<name>A0A3P1WQZ0_9ACTN</name>
<dbReference type="PANTHER" id="PTHR23135">
    <property type="entry name" value="MUR LIGASE FAMILY MEMBER"/>
    <property type="match status" value="1"/>
</dbReference>
<comment type="caution">
    <text evidence="1">Lacks conserved residue(s) required for the propagation of feature annotation.</text>
</comment>
<dbReference type="OrthoDB" id="9803907at2"/>
<dbReference type="Pfam" id="PF08353">
    <property type="entry name" value="MurT_C"/>
    <property type="match status" value="1"/>
</dbReference>
<comment type="similarity">
    <text evidence="1">Belongs to the MurCDEF family. MurT subfamily.</text>
</comment>
<organism evidence="4 5">
    <name type="scientific">Arachnia propionica</name>
    <dbReference type="NCBI Taxonomy" id="1750"/>
    <lineage>
        <taxon>Bacteria</taxon>
        <taxon>Bacillati</taxon>
        <taxon>Actinomycetota</taxon>
        <taxon>Actinomycetes</taxon>
        <taxon>Propionibacteriales</taxon>
        <taxon>Propionibacteriaceae</taxon>
        <taxon>Arachnia</taxon>
    </lineage>
</organism>
<gene>
    <name evidence="1" type="primary">murT</name>
    <name evidence="4" type="ORF">EII35_09990</name>
</gene>
<comment type="catalytic activity">
    <reaction evidence="1">
        <text>beta-D-GlcNAc-(1-&gt;4)-Mur2Ac(oyl-L-Ala-gamma-D-O-P-Glu-L-Lys-D-Ala-D-Ala)-di-trans,octa-cis-undecaprenyl diphosphate + NH4(+) = beta-D-GlcNAc-(1-&gt;4)-Mur2Ac(oyl-L-Ala-D-isoglutaminyl-L-Lys-D-Ala-D-Ala)-di-trans,octa-cis-undecaprenyl diphosphate + phosphate + H(+)</text>
        <dbReference type="Rhea" id="RHEA:57932"/>
        <dbReference type="ChEBI" id="CHEBI:15378"/>
        <dbReference type="ChEBI" id="CHEBI:28938"/>
        <dbReference type="ChEBI" id="CHEBI:43474"/>
        <dbReference type="ChEBI" id="CHEBI:62233"/>
        <dbReference type="ChEBI" id="CHEBI:143132"/>
    </reaction>
</comment>
<dbReference type="InterPro" id="IPR013221">
    <property type="entry name" value="Mur_ligase_cen"/>
</dbReference>
<keyword evidence="1" id="KW-0547">Nucleotide-binding</keyword>
<dbReference type="GO" id="GO:0071555">
    <property type="term" value="P:cell wall organization"/>
    <property type="evidence" value="ECO:0007669"/>
    <property type="project" value="UniProtKB-KW"/>
</dbReference>
<keyword evidence="1" id="KW-0133">Cell shape</keyword>
<dbReference type="GO" id="GO:0046872">
    <property type="term" value="F:metal ion binding"/>
    <property type="evidence" value="ECO:0007669"/>
    <property type="project" value="UniProtKB-KW"/>
</dbReference>
<comment type="caution">
    <text evidence="4">The sequence shown here is derived from an EMBL/GenBank/DDBJ whole genome shotgun (WGS) entry which is preliminary data.</text>
</comment>
<dbReference type="HAMAP" id="MF_02214">
    <property type="entry name" value="Lipid_II_synth_MurT"/>
    <property type="match status" value="1"/>
</dbReference>
<comment type="pathway">
    <text evidence="1">Cell wall biogenesis; peptidoglycan biosynthesis.</text>
</comment>
<dbReference type="Proteomes" id="UP000280935">
    <property type="component" value="Unassembled WGS sequence"/>
</dbReference>
<evidence type="ECO:0000259" key="2">
    <source>
        <dbReference type="Pfam" id="PF08245"/>
    </source>
</evidence>
<dbReference type="AlphaFoldDB" id="A0A3P1WQZ0"/>
<dbReference type="InterPro" id="IPR013564">
    <property type="entry name" value="MurT_C"/>
</dbReference>
<dbReference type="GO" id="GO:0009252">
    <property type="term" value="P:peptidoglycan biosynthetic process"/>
    <property type="evidence" value="ECO:0007669"/>
    <property type="project" value="UniProtKB-UniRule"/>
</dbReference>
<proteinExistence type="inferred from homology"/>
<dbReference type="Gene3D" id="3.40.1190.10">
    <property type="entry name" value="Mur-like, catalytic domain"/>
    <property type="match status" value="1"/>
</dbReference>
<dbReference type="GO" id="GO:0016881">
    <property type="term" value="F:acid-amino acid ligase activity"/>
    <property type="evidence" value="ECO:0007669"/>
    <property type="project" value="InterPro"/>
</dbReference>
<sequence length="424" mass="46231">MVGAVPRQILTTLIGKAVRAGMRLRGGGSALPGLVVEKIDRTFVARTLKDLPYGVVVISGTNGKTTTTKIVSEILEARGLKVFTNRTGSNFSRGVAAALLGEISLRGKLDADIAVLEMDEAWAVKFVQMVPPRYSLLLNVMRDQLDRFGQIDTTAGFLGKIAEATTGKVVLNRDDARVYRLREQTRAEVHYFGLTTELLQVMPTDDALKAGGAVANDDVPTEVLLTHIGNQEAGFLIDGETHHVSVSLKGVHNLLNAAAALSLVRVITPETPIETLLTALSRVQPAFGRGESIMYRGTPIDLLLAKNPSSFRLNLLSAAQRQHATMIAINDNYADGRDMSWLWDVDFSALSRVSLVTGARAHDMALRLKYDEVPLGGVEEDLETALDRFLKEHPAEPKQILCSYTAMLNLRKLLAARTEVEHIS</sequence>
<dbReference type="SUPFAM" id="SSF53623">
    <property type="entry name" value="MurD-like peptide ligases, catalytic domain"/>
    <property type="match status" value="1"/>
</dbReference>
<dbReference type="GO" id="GO:0008360">
    <property type="term" value="P:regulation of cell shape"/>
    <property type="evidence" value="ECO:0007669"/>
    <property type="project" value="UniProtKB-KW"/>
</dbReference>
<keyword evidence="1" id="KW-0573">Peptidoglycan synthesis</keyword>
<dbReference type="UniPathway" id="UPA00219"/>
<comment type="catalytic activity">
    <reaction evidence="1">
        <text>beta-D-GlcNAc-(1-&gt;4)-Mur2Ac(oyl-L-Ala-gamma-D-Glu-L-Lys-D-Ala-D-Ala)-di-trans,octa-cis-undecaprenyl diphosphate + L-glutamine + ATP + H2O = beta-D-GlcNAc-(1-&gt;4)-Mur2Ac(oyl-L-Ala-D-isoglutaminyl-L-Lys-D-Ala-D-Ala)-di-trans,octa-cis-undecaprenyl diphosphate + L-glutamate + ADP + phosphate + H(+)</text>
        <dbReference type="Rhea" id="RHEA:57928"/>
        <dbReference type="ChEBI" id="CHEBI:15377"/>
        <dbReference type="ChEBI" id="CHEBI:15378"/>
        <dbReference type="ChEBI" id="CHEBI:29985"/>
        <dbReference type="ChEBI" id="CHEBI:30616"/>
        <dbReference type="ChEBI" id="CHEBI:43474"/>
        <dbReference type="ChEBI" id="CHEBI:58359"/>
        <dbReference type="ChEBI" id="CHEBI:60033"/>
        <dbReference type="ChEBI" id="CHEBI:62233"/>
        <dbReference type="ChEBI" id="CHEBI:456216"/>
        <dbReference type="EC" id="6.3.5.13"/>
    </reaction>
</comment>
<dbReference type="InterPro" id="IPR036565">
    <property type="entry name" value="Mur-like_cat_sf"/>
</dbReference>
<evidence type="ECO:0000313" key="5">
    <source>
        <dbReference type="Proteomes" id="UP000280935"/>
    </source>
</evidence>
<evidence type="ECO:0000259" key="3">
    <source>
        <dbReference type="Pfam" id="PF08353"/>
    </source>
</evidence>
<feature type="domain" description="Lipid II isoglutaminyl synthase (glutamine-hydrolyzing) subunit MurT C-terminal" evidence="3">
    <location>
        <begin position="304"/>
        <end position="407"/>
    </location>
</feature>
<dbReference type="GO" id="GO:0140282">
    <property type="term" value="F:carbon-nitrogen ligase activity on lipid II"/>
    <property type="evidence" value="ECO:0007669"/>
    <property type="project" value="UniProtKB-UniRule"/>
</dbReference>
<dbReference type="EC" id="6.3.5.13" evidence="1"/>
<keyword evidence="1" id="KW-0961">Cell wall biogenesis/degradation</keyword>
<keyword evidence="1" id="KW-0479">Metal-binding</keyword>
<dbReference type="PANTHER" id="PTHR23135:SF7">
    <property type="entry name" value="LIPID II ISOGLUTAMINYL SYNTHASE (GLUTAMINE-HYDROLYZING) SUBUNIT MURT"/>
    <property type="match status" value="1"/>
</dbReference>
<evidence type="ECO:0000313" key="4">
    <source>
        <dbReference type="EMBL" id="RRD49022.1"/>
    </source>
</evidence>
<keyword evidence="1" id="KW-0067">ATP-binding</keyword>